<protein>
    <submittedName>
        <fullName evidence="1">Uncharacterized protein</fullName>
    </submittedName>
</protein>
<dbReference type="Proteomes" id="UP000814033">
    <property type="component" value="Unassembled WGS sequence"/>
</dbReference>
<keyword evidence="2" id="KW-1185">Reference proteome</keyword>
<gene>
    <name evidence="1" type="ORF">FA95DRAFT_18288</name>
</gene>
<comment type="caution">
    <text evidence="1">The sequence shown here is derived from an EMBL/GenBank/DDBJ whole genome shotgun (WGS) entry which is preliminary data.</text>
</comment>
<reference evidence="1" key="1">
    <citation type="submission" date="2021-02" db="EMBL/GenBank/DDBJ databases">
        <authorList>
            <consortium name="DOE Joint Genome Institute"/>
            <person name="Ahrendt S."/>
            <person name="Looney B.P."/>
            <person name="Miyauchi S."/>
            <person name="Morin E."/>
            <person name="Drula E."/>
            <person name="Courty P.E."/>
            <person name="Chicoki N."/>
            <person name="Fauchery L."/>
            <person name="Kohler A."/>
            <person name="Kuo A."/>
            <person name="Labutti K."/>
            <person name="Pangilinan J."/>
            <person name="Lipzen A."/>
            <person name="Riley R."/>
            <person name="Andreopoulos W."/>
            <person name="He G."/>
            <person name="Johnson J."/>
            <person name="Barry K.W."/>
            <person name="Grigoriev I.V."/>
            <person name="Nagy L."/>
            <person name="Hibbett D."/>
            <person name="Henrissat B."/>
            <person name="Matheny P.B."/>
            <person name="Labbe J."/>
            <person name="Martin F."/>
        </authorList>
    </citation>
    <scope>NUCLEOTIDE SEQUENCE</scope>
    <source>
        <strain evidence="1">FP105234-sp</strain>
    </source>
</reference>
<evidence type="ECO:0000313" key="2">
    <source>
        <dbReference type="Proteomes" id="UP000814033"/>
    </source>
</evidence>
<sequence length="244" mass="27016">MVLSVRPLPPLPPSTHGEHTRQSEPSSSRSSSISSDEPSISNQTSDVHILRSSNSLPNYSALAVKFAPLPVIEPRKRKSNVQLGIAARSRMIQQRRATAGPYTHDPPPPLWNEPPHRQEMDEEDDPFEVLGKFVVGKGKSLWRRVSQKGAAADEDHKETADATSEKAAETTKPSRRPTTENASILRHARPRSMSLDDDMEGRVWEEEVGSSVVLQVQRVSTETKITGGLKQNREPLIKVQAVRA</sequence>
<evidence type="ECO:0000313" key="1">
    <source>
        <dbReference type="EMBL" id="KAI0053950.1"/>
    </source>
</evidence>
<accession>A0ACB8SDC2</accession>
<organism evidence="1 2">
    <name type="scientific">Auriscalpium vulgare</name>
    <dbReference type="NCBI Taxonomy" id="40419"/>
    <lineage>
        <taxon>Eukaryota</taxon>
        <taxon>Fungi</taxon>
        <taxon>Dikarya</taxon>
        <taxon>Basidiomycota</taxon>
        <taxon>Agaricomycotina</taxon>
        <taxon>Agaricomycetes</taxon>
        <taxon>Russulales</taxon>
        <taxon>Auriscalpiaceae</taxon>
        <taxon>Auriscalpium</taxon>
    </lineage>
</organism>
<proteinExistence type="predicted"/>
<name>A0ACB8SDC2_9AGAM</name>
<dbReference type="EMBL" id="MU275838">
    <property type="protein sequence ID" value="KAI0053950.1"/>
    <property type="molecule type" value="Genomic_DNA"/>
</dbReference>
<reference evidence="1" key="2">
    <citation type="journal article" date="2022" name="New Phytol.">
        <title>Evolutionary transition to the ectomycorrhizal habit in the genomes of a hyperdiverse lineage of mushroom-forming fungi.</title>
        <authorList>
            <person name="Looney B."/>
            <person name="Miyauchi S."/>
            <person name="Morin E."/>
            <person name="Drula E."/>
            <person name="Courty P.E."/>
            <person name="Kohler A."/>
            <person name="Kuo A."/>
            <person name="LaButti K."/>
            <person name="Pangilinan J."/>
            <person name="Lipzen A."/>
            <person name="Riley R."/>
            <person name="Andreopoulos W."/>
            <person name="He G."/>
            <person name="Johnson J."/>
            <person name="Nolan M."/>
            <person name="Tritt A."/>
            <person name="Barry K.W."/>
            <person name="Grigoriev I.V."/>
            <person name="Nagy L.G."/>
            <person name="Hibbett D."/>
            <person name="Henrissat B."/>
            <person name="Matheny P.B."/>
            <person name="Labbe J."/>
            <person name="Martin F.M."/>
        </authorList>
    </citation>
    <scope>NUCLEOTIDE SEQUENCE</scope>
    <source>
        <strain evidence="1">FP105234-sp</strain>
    </source>
</reference>